<protein>
    <recommendedName>
        <fullName evidence="2">DUF7729 domain-containing protein</fullName>
    </recommendedName>
</protein>
<dbReference type="InterPro" id="IPR056146">
    <property type="entry name" value="DUF7729"/>
</dbReference>
<evidence type="ECO:0000313" key="3">
    <source>
        <dbReference type="EMBL" id="KAG0149086.1"/>
    </source>
</evidence>
<dbReference type="Pfam" id="PF24855">
    <property type="entry name" value="DUF7729"/>
    <property type="match status" value="1"/>
</dbReference>
<dbReference type="AlphaFoldDB" id="A0A9P6NT69"/>
<feature type="chain" id="PRO_5040294497" description="DUF7729 domain-containing protein" evidence="1">
    <location>
        <begin position="18"/>
        <end position="429"/>
    </location>
</feature>
<dbReference type="Proteomes" id="UP000886653">
    <property type="component" value="Unassembled WGS sequence"/>
</dbReference>
<accession>A0A9P6NT69</accession>
<comment type="caution">
    <text evidence="3">The sequence shown here is derived from an EMBL/GenBank/DDBJ whole genome shotgun (WGS) entry which is preliminary data.</text>
</comment>
<organism evidence="3 4">
    <name type="scientific">Cronartium quercuum f. sp. fusiforme G11</name>
    <dbReference type="NCBI Taxonomy" id="708437"/>
    <lineage>
        <taxon>Eukaryota</taxon>
        <taxon>Fungi</taxon>
        <taxon>Dikarya</taxon>
        <taxon>Basidiomycota</taxon>
        <taxon>Pucciniomycotina</taxon>
        <taxon>Pucciniomycetes</taxon>
        <taxon>Pucciniales</taxon>
        <taxon>Coleosporiaceae</taxon>
        <taxon>Cronartium</taxon>
    </lineage>
</organism>
<evidence type="ECO:0000313" key="4">
    <source>
        <dbReference type="Proteomes" id="UP000886653"/>
    </source>
</evidence>
<sequence length="429" mass="44746">MLFLLSAFISFTQLASATDSSPWPTNLNLSNTNATTTINNFNPTSVTSANASSITANWNPSAVNNPGTNARIPSSVSSACQAFLARLNSNSQVKSCTAPLMNATASFSAGPQAVTPAQVKAAFDGLCGPNSGAGCETILMHEILGHFAGNCSSELSAGVPAIQAAYDVLYIMTPFKGALCAQDPKTGDYCPTFIATSVINATADSKDPAMSASDFKTMITNLLPTGKLVTQLGSSLTKRAIAVVNSASAYTGRHDLHRRDHSTRAKSSHLHYRDVSTNWTTTNATFNTNATNTTTTTTINGTFSSSNSTYHPDPKTFTTTNLAFLFLSPTLPTSALCTPCTVSVLASYIAFEQSTPHFGGLASSGYLSGQVKLWKGISGKCGIQFANSISTRAGIVSMMGSANAGTGLQIPSFSTSFLSILLGSLLVLL</sequence>
<gene>
    <name evidence="3" type="ORF">CROQUDRAFT_669551</name>
</gene>
<dbReference type="OrthoDB" id="5588482at2759"/>
<dbReference type="EMBL" id="MU167231">
    <property type="protein sequence ID" value="KAG0149086.1"/>
    <property type="molecule type" value="Genomic_DNA"/>
</dbReference>
<feature type="domain" description="DUF7729" evidence="2">
    <location>
        <begin position="77"/>
        <end position="193"/>
    </location>
</feature>
<name>A0A9P6NT69_9BASI</name>
<keyword evidence="4" id="KW-1185">Reference proteome</keyword>
<proteinExistence type="predicted"/>
<keyword evidence="1" id="KW-0732">Signal</keyword>
<evidence type="ECO:0000256" key="1">
    <source>
        <dbReference type="SAM" id="SignalP"/>
    </source>
</evidence>
<evidence type="ECO:0000259" key="2">
    <source>
        <dbReference type="Pfam" id="PF24855"/>
    </source>
</evidence>
<reference evidence="3" key="1">
    <citation type="submission" date="2013-11" db="EMBL/GenBank/DDBJ databases">
        <title>Genome sequence of the fusiform rust pathogen reveals effectors for host alternation and coevolution with pine.</title>
        <authorList>
            <consortium name="DOE Joint Genome Institute"/>
            <person name="Smith K."/>
            <person name="Pendleton A."/>
            <person name="Kubisiak T."/>
            <person name="Anderson C."/>
            <person name="Salamov A."/>
            <person name="Aerts A."/>
            <person name="Riley R."/>
            <person name="Clum A."/>
            <person name="Lindquist E."/>
            <person name="Ence D."/>
            <person name="Campbell M."/>
            <person name="Kronenberg Z."/>
            <person name="Feau N."/>
            <person name="Dhillon B."/>
            <person name="Hamelin R."/>
            <person name="Burleigh J."/>
            <person name="Smith J."/>
            <person name="Yandell M."/>
            <person name="Nelson C."/>
            <person name="Grigoriev I."/>
            <person name="Davis J."/>
        </authorList>
    </citation>
    <scope>NUCLEOTIDE SEQUENCE</scope>
    <source>
        <strain evidence="3">G11</strain>
    </source>
</reference>
<feature type="signal peptide" evidence="1">
    <location>
        <begin position="1"/>
        <end position="17"/>
    </location>
</feature>